<feature type="compositionally biased region" description="Basic and acidic residues" evidence="1">
    <location>
        <begin position="196"/>
        <end position="211"/>
    </location>
</feature>
<organism evidence="3 4">
    <name type="scientific">Pseudonocardia benzenivorans</name>
    <dbReference type="NCBI Taxonomy" id="228005"/>
    <lineage>
        <taxon>Bacteria</taxon>
        <taxon>Bacillati</taxon>
        <taxon>Actinomycetota</taxon>
        <taxon>Actinomycetes</taxon>
        <taxon>Pseudonocardiales</taxon>
        <taxon>Pseudonocardiaceae</taxon>
        <taxon>Pseudonocardia</taxon>
    </lineage>
</organism>
<keyword evidence="2" id="KW-1133">Transmembrane helix</keyword>
<dbReference type="EMBL" id="JBHTMB010000075">
    <property type="protein sequence ID" value="MFD1233651.1"/>
    <property type="molecule type" value="Genomic_DNA"/>
</dbReference>
<reference evidence="4" key="1">
    <citation type="journal article" date="2019" name="Int. J. Syst. Evol. Microbiol.">
        <title>The Global Catalogue of Microorganisms (GCM) 10K type strain sequencing project: providing services to taxonomists for standard genome sequencing and annotation.</title>
        <authorList>
            <consortium name="The Broad Institute Genomics Platform"/>
            <consortium name="The Broad Institute Genome Sequencing Center for Infectious Disease"/>
            <person name="Wu L."/>
            <person name="Ma J."/>
        </authorList>
    </citation>
    <scope>NUCLEOTIDE SEQUENCE [LARGE SCALE GENOMIC DNA]</scope>
    <source>
        <strain evidence="4">CCUG 49018</strain>
    </source>
</reference>
<feature type="compositionally biased region" description="Low complexity" evidence="1">
    <location>
        <begin position="217"/>
        <end position="234"/>
    </location>
</feature>
<evidence type="ECO:0000313" key="4">
    <source>
        <dbReference type="Proteomes" id="UP001597182"/>
    </source>
</evidence>
<feature type="compositionally biased region" description="Basic and acidic residues" evidence="1">
    <location>
        <begin position="44"/>
        <end position="54"/>
    </location>
</feature>
<protein>
    <submittedName>
        <fullName evidence="3">Uncharacterized protein</fullName>
    </submittedName>
</protein>
<keyword evidence="2" id="KW-0472">Membrane</keyword>
<proteinExistence type="predicted"/>
<dbReference type="Proteomes" id="UP001597182">
    <property type="component" value="Unassembled WGS sequence"/>
</dbReference>
<sequence length="234" mass="23538">MTEIGLILLGVIVVGGLVAFFMLRTTRGESPSDGPRTVGDLVRLKAESADRQDEPATAEQAPPPVPEPEAAAGAVDATPASAPTSAPAGASSDTAAVDTTADTATAATAGRGTAPAVTPAPSPRPRTQVPEPRTVTPLPAAARASETVEPVTVEPGDVSPPWGRIPDGSLVLPAVSEPVPDPDREQPDWRWLAPVGREKASPNRQKADRGGDGPGTGTAASAAPAAARSRPGTP</sequence>
<name>A0ABW3VFW6_9PSEU</name>
<keyword evidence="2" id="KW-0812">Transmembrane</keyword>
<evidence type="ECO:0000313" key="3">
    <source>
        <dbReference type="EMBL" id="MFD1233651.1"/>
    </source>
</evidence>
<feature type="transmembrane region" description="Helical" evidence="2">
    <location>
        <begin position="6"/>
        <end position="23"/>
    </location>
</feature>
<comment type="caution">
    <text evidence="3">The sequence shown here is derived from an EMBL/GenBank/DDBJ whole genome shotgun (WGS) entry which is preliminary data.</text>
</comment>
<evidence type="ECO:0000256" key="1">
    <source>
        <dbReference type="SAM" id="MobiDB-lite"/>
    </source>
</evidence>
<keyword evidence="4" id="KW-1185">Reference proteome</keyword>
<feature type="non-terminal residue" evidence="3">
    <location>
        <position position="234"/>
    </location>
</feature>
<feature type="region of interest" description="Disordered" evidence="1">
    <location>
        <begin position="44"/>
        <end position="234"/>
    </location>
</feature>
<evidence type="ECO:0000256" key="2">
    <source>
        <dbReference type="SAM" id="Phobius"/>
    </source>
</evidence>
<feature type="compositionally biased region" description="Low complexity" evidence="1">
    <location>
        <begin position="68"/>
        <end position="117"/>
    </location>
</feature>
<accession>A0ABW3VFW6</accession>
<gene>
    <name evidence="3" type="ORF">ACFQ34_10185</name>
</gene>